<feature type="transmembrane region" description="Helical" evidence="1">
    <location>
        <begin position="415"/>
        <end position="432"/>
    </location>
</feature>
<feature type="transmembrane region" description="Helical" evidence="1">
    <location>
        <begin position="130"/>
        <end position="147"/>
    </location>
</feature>
<dbReference type="KEGG" id="pin:Ping_0446"/>
<keyword evidence="3" id="KW-1185">Reference proteome</keyword>
<evidence type="ECO:0000256" key="1">
    <source>
        <dbReference type="SAM" id="Phobius"/>
    </source>
</evidence>
<dbReference type="RefSeq" id="WP_011768863.1">
    <property type="nucleotide sequence ID" value="NC_008709.1"/>
</dbReference>
<gene>
    <name evidence="2" type="ordered locus">Ping_0446</name>
</gene>
<keyword evidence="1" id="KW-0812">Transmembrane</keyword>
<keyword evidence="1" id="KW-0472">Membrane</keyword>
<feature type="transmembrane region" description="Helical" evidence="1">
    <location>
        <begin position="444"/>
        <end position="460"/>
    </location>
</feature>
<sequence length="474" mass="55230">MLNRANLEHKTFQLMIIPCLLLLFSFLSYQENLFRVISDPSFNRFQYASEILVIDGLNYTKNTGKDLSLGHYERLKKTIYPDSYLLAKKSFNGKLNEKETKFDPYTSQIGLQLYFYSFLSNNINMSIQNLKQITSLLMSFVVLLFYFPIKKEFGFLSAIGFSVIFIFSPWVVTFSNNLYWAMFTWFIPILITFYLSHSAFKSSKRLLIMSCLLIISFLIKFLCGYEYITTIAITSCLPIFYWGFKTKVTNVKIIYVLSSVIFSFLAAFIISLVLYSSVYGSSNLEKIVTKRVLYSDIQKQINDYCKDNKTQDCKDEFIKDYAPSLNANPIKVVATYFKFRSFLPWSGPQDGEVISADKIKIKKWIKQPYLYENIINLEKQSYKYMLETVLNMILFLIFNILICRKAMKSQDKKDIILIATAFLAPISWYALAKGHSYLHTHINYILWYILYVPLGMAYLLKNDSPCVNRTVNQA</sequence>
<feature type="transmembrane region" description="Helical" evidence="1">
    <location>
        <begin position="206"/>
        <end position="222"/>
    </location>
</feature>
<dbReference type="EMBL" id="CP000510">
    <property type="protein sequence ID" value="ABM02304.1"/>
    <property type="molecule type" value="Genomic_DNA"/>
</dbReference>
<feature type="transmembrane region" description="Helical" evidence="1">
    <location>
        <begin position="178"/>
        <end position="194"/>
    </location>
</feature>
<feature type="transmembrane region" description="Helical" evidence="1">
    <location>
        <begin position="253"/>
        <end position="275"/>
    </location>
</feature>
<evidence type="ECO:0008006" key="4">
    <source>
        <dbReference type="Google" id="ProtNLM"/>
    </source>
</evidence>
<dbReference type="OrthoDB" id="9133572at2"/>
<evidence type="ECO:0000313" key="3">
    <source>
        <dbReference type="Proteomes" id="UP000000639"/>
    </source>
</evidence>
<dbReference type="eggNOG" id="ENOG5030IRJ">
    <property type="taxonomic scope" value="Bacteria"/>
</dbReference>
<reference evidence="2 3" key="1">
    <citation type="submission" date="2007-01" db="EMBL/GenBank/DDBJ databases">
        <title>Complete sequence of Psychromonas ingrahamii 37.</title>
        <authorList>
            <consortium name="US DOE Joint Genome Institute"/>
            <person name="Copeland A."/>
            <person name="Lucas S."/>
            <person name="Lapidus A."/>
            <person name="Barry K."/>
            <person name="Detter J.C."/>
            <person name="Glavina del Rio T."/>
            <person name="Hammon N."/>
            <person name="Israni S."/>
            <person name="Dalin E."/>
            <person name="Tice H."/>
            <person name="Pitluck S."/>
            <person name="Thompson L.S."/>
            <person name="Brettin T."/>
            <person name="Bruce D."/>
            <person name="Han C."/>
            <person name="Tapia R."/>
            <person name="Schmutz J."/>
            <person name="Larimer F."/>
            <person name="Land M."/>
            <person name="Hauser L."/>
            <person name="Kyrpides N."/>
            <person name="Ivanova N."/>
            <person name="Staley J."/>
            <person name="Richardson P."/>
        </authorList>
    </citation>
    <scope>NUCLEOTIDE SEQUENCE [LARGE SCALE GENOMIC DNA]</scope>
    <source>
        <strain evidence="2 3">37</strain>
    </source>
</reference>
<dbReference type="AlphaFoldDB" id="A1SS39"/>
<organism evidence="2 3">
    <name type="scientific">Psychromonas ingrahamii (strain DSM 17664 / CCUG 51855 / 37)</name>
    <dbReference type="NCBI Taxonomy" id="357804"/>
    <lineage>
        <taxon>Bacteria</taxon>
        <taxon>Pseudomonadati</taxon>
        <taxon>Pseudomonadota</taxon>
        <taxon>Gammaproteobacteria</taxon>
        <taxon>Alteromonadales</taxon>
        <taxon>Psychromonadaceae</taxon>
        <taxon>Psychromonas</taxon>
    </lineage>
</organism>
<feature type="transmembrane region" description="Helical" evidence="1">
    <location>
        <begin position="384"/>
        <end position="403"/>
    </location>
</feature>
<feature type="transmembrane region" description="Helical" evidence="1">
    <location>
        <begin position="12"/>
        <end position="29"/>
    </location>
</feature>
<evidence type="ECO:0000313" key="2">
    <source>
        <dbReference type="EMBL" id="ABM02304.1"/>
    </source>
</evidence>
<name>A1SS39_PSYIN</name>
<dbReference type="HOGENOM" id="CLU_576008_0_0_6"/>
<protein>
    <recommendedName>
        <fullName evidence="4">Glycosyltransferase RgtA/B/C/D-like domain-containing protein</fullName>
    </recommendedName>
</protein>
<feature type="transmembrane region" description="Helical" evidence="1">
    <location>
        <begin position="228"/>
        <end position="244"/>
    </location>
</feature>
<accession>A1SS39</accession>
<dbReference type="STRING" id="357804.Ping_0446"/>
<dbReference type="Proteomes" id="UP000000639">
    <property type="component" value="Chromosome"/>
</dbReference>
<keyword evidence="1" id="KW-1133">Transmembrane helix</keyword>
<feature type="transmembrane region" description="Helical" evidence="1">
    <location>
        <begin position="154"/>
        <end position="172"/>
    </location>
</feature>
<proteinExistence type="predicted"/>